<gene>
    <name evidence="2" type="ORF">IWQ62_003040</name>
</gene>
<evidence type="ECO:0000313" key="2">
    <source>
        <dbReference type="EMBL" id="KAJ1964052.1"/>
    </source>
</evidence>
<sequence>MSYSGLDVFEFMTNKTTSDSTKSTILQHFMRFASMDGRLFVLVLSLTFILVLLRLTLVLVLVLALALAMLPHLLALTLMHADRITADE</sequence>
<dbReference type="EMBL" id="JANBPY010000744">
    <property type="protein sequence ID" value="KAJ1964052.1"/>
    <property type="molecule type" value="Genomic_DNA"/>
</dbReference>
<organism evidence="2 3">
    <name type="scientific">Dispira parvispora</name>
    <dbReference type="NCBI Taxonomy" id="1520584"/>
    <lineage>
        <taxon>Eukaryota</taxon>
        <taxon>Fungi</taxon>
        <taxon>Fungi incertae sedis</taxon>
        <taxon>Zoopagomycota</taxon>
        <taxon>Kickxellomycotina</taxon>
        <taxon>Dimargaritomycetes</taxon>
        <taxon>Dimargaritales</taxon>
        <taxon>Dimargaritaceae</taxon>
        <taxon>Dispira</taxon>
    </lineage>
</organism>
<keyword evidence="1" id="KW-0812">Transmembrane</keyword>
<accession>A0A9W8AQ49</accession>
<evidence type="ECO:0000313" key="3">
    <source>
        <dbReference type="Proteomes" id="UP001150925"/>
    </source>
</evidence>
<keyword evidence="3" id="KW-1185">Reference proteome</keyword>
<keyword evidence="1" id="KW-1133">Transmembrane helix</keyword>
<protein>
    <submittedName>
        <fullName evidence="2">Uncharacterized protein</fullName>
    </submittedName>
</protein>
<evidence type="ECO:0000256" key="1">
    <source>
        <dbReference type="SAM" id="Phobius"/>
    </source>
</evidence>
<keyword evidence="1" id="KW-0472">Membrane</keyword>
<dbReference type="AlphaFoldDB" id="A0A9W8AQ49"/>
<feature type="transmembrane region" description="Helical" evidence="1">
    <location>
        <begin position="39"/>
        <end position="70"/>
    </location>
</feature>
<reference evidence="2" key="1">
    <citation type="submission" date="2022-07" db="EMBL/GenBank/DDBJ databases">
        <title>Phylogenomic reconstructions and comparative analyses of Kickxellomycotina fungi.</title>
        <authorList>
            <person name="Reynolds N.K."/>
            <person name="Stajich J.E."/>
            <person name="Barry K."/>
            <person name="Grigoriev I.V."/>
            <person name="Crous P."/>
            <person name="Smith M.E."/>
        </authorList>
    </citation>
    <scope>NUCLEOTIDE SEQUENCE</scope>
    <source>
        <strain evidence="2">RSA 1196</strain>
    </source>
</reference>
<feature type="non-terminal residue" evidence="2">
    <location>
        <position position="88"/>
    </location>
</feature>
<comment type="caution">
    <text evidence="2">The sequence shown here is derived from an EMBL/GenBank/DDBJ whole genome shotgun (WGS) entry which is preliminary data.</text>
</comment>
<proteinExistence type="predicted"/>
<dbReference type="Proteomes" id="UP001150925">
    <property type="component" value="Unassembled WGS sequence"/>
</dbReference>
<name>A0A9W8AQ49_9FUNG</name>